<dbReference type="Proteomes" id="UP000430519">
    <property type="component" value="Unassembled WGS sequence"/>
</dbReference>
<dbReference type="RefSeq" id="WP_160982353.1">
    <property type="nucleotide sequence ID" value="NZ_WVHK01000138.1"/>
</dbReference>
<comment type="caution">
    <text evidence="1">The sequence shown here is derived from an EMBL/GenBank/DDBJ whole genome shotgun (WGS) entry which is preliminary data.</text>
</comment>
<dbReference type="InterPro" id="IPR019734">
    <property type="entry name" value="TPR_rpt"/>
</dbReference>
<keyword evidence="2" id="KW-1185">Reference proteome</keyword>
<evidence type="ECO:0000313" key="1">
    <source>
        <dbReference type="EMBL" id="MXV21833.1"/>
    </source>
</evidence>
<reference evidence="1 2" key="1">
    <citation type="submission" date="2019-11" db="EMBL/GenBank/DDBJ databases">
        <title>Genome sequence of Deinococcus xianganensis Y35, AI-2 producing algicidal bacterium, isolated from lake water.</title>
        <authorList>
            <person name="Li Y."/>
        </authorList>
    </citation>
    <scope>NUCLEOTIDE SEQUENCE [LARGE SCALE GENOMIC DNA]</scope>
    <source>
        <strain evidence="1 2">Y35</strain>
    </source>
</reference>
<dbReference type="Pfam" id="PF13174">
    <property type="entry name" value="TPR_6"/>
    <property type="match status" value="1"/>
</dbReference>
<gene>
    <name evidence="1" type="ORF">GLX28_19615</name>
</gene>
<name>A0A6I4YXK2_9DEIO</name>
<dbReference type="Gene3D" id="1.25.40.10">
    <property type="entry name" value="Tetratricopeptide repeat domain"/>
    <property type="match status" value="1"/>
</dbReference>
<dbReference type="InterPro" id="IPR011990">
    <property type="entry name" value="TPR-like_helical_dom_sf"/>
</dbReference>
<dbReference type="SUPFAM" id="SSF48452">
    <property type="entry name" value="TPR-like"/>
    <property type="match status" value="1"/>
</dbReference>
<evidence type="ECO:0000313" key="2">
    <source>
        <dbReference type="Proteomes" id="UP000430519"/>
    </source>
</evidence>
<dbReference type="EMBL" id="WVHK01000138">
    <property type="protein sequence ID" value="MXV21833.1"/>
    <property type="molecule type" value="Genomic_DNA"/>
</dbReference>
<sequence length="208" mass="23441">MTSDAAWALLQSGQTDAARRTFQQVLNQSMLPPSERDGARFGLAFCRALLGEPRAAARLYRTLFREAKTRGDHGAAHRALHQIGMTQRLDGQWVTAHRTFQRERRLIDRLGNPPLSVTINAYELGWTALHLRRHTAAWEHFERCLLAAQQCGDLTALGCAHRGRGDWWARQGNTQKAQAEWDEARRAFEKTGDAVALADLRLRGESTT</sequence>
<accession>A0A6I4YXK2</accession>
<dbReference type="AlphaFoldDB" id="A0A6I4YXK2"/>
<protein>
    <submittedName>
        <fullName evidence="1">Tetratricopeptide repeat protein</fullName>
    </submittedName>
</protein>
<organism evidence="1 2">
    <name type="scientific">Deinococcus xianganensis</name>
    <dbReference type="NCBI Taxonomy" id="1507289"/>
    <lineage>
        <taxon>Bacteria</taxon>
        <taxon>Thermotogati</taxon>
        <taxon>Deinococcota</taxon>
        <taxon>Deinococci</taxon>
        <taxon>Deinococcales</taxon>
        <taxon>Deinococcaceae</taxon>
        <taxon>Deinococcus</taxon>
    </lineage>
</organism>
<proteinExistence type="predicted"/>